<dbReference type="Gene3D" id="1.10.287.950">
    <property type="entry name" value="Methyl-accepting chemotaxis protein"/>
    <property type="match status" value="1"/>
</dbReference>
<gene>
    <name evidence="9" type="ORF">JFN90_09940</name>
</gene>
<dbReference type="SMART" id="SM00283">
    <property type="entry name" value="MA"/>
    <property type="match status" value="1"/>
</dbReference>
<dbReference type="SMART" id="SM00304">
    <property type="entry name" value="HAMP"/>
    <property type="match status" value="1"/>
</dbReference>
<dbReference type="SUPFAM" id="SSF58104">
    <property type="entry name" value="Methyl-accepting chemotaxis protein (MCP) signaling domain"/>
    <property type="match status" value="1"/>
</dbReference>
<dbReference type="PROSITE" id="PS50885">
    <property type="entry name" value="HAMP"/>
    <property type="match status" value="1"/>
</dbReference>
<feature type="region of interest" description="Disordered" evidence="5">
    <location>
        <begin position="280"/>
        <end position="311"/>
    </location>
</feature>
<accession>A0ABS0YRC5</accession>
<dbReference type="Proteomes" id="UP000641025">
    <property type="component" value="Unassembled WGS sequence"/>
</dbReference>
<evidence type="ECO:0000259" key="7">
    <source>
        <dbReference type="PROSITE" id="PS50111"/>
    </source>
</evidence>
<keyword evidence="3" id="KW-0807">Transducer</keyword>
<feature type="region of interest" description="Disordered" evidence="5">
    <location>
        <begin position="512"/>
        <end position="559"/>
    </location>
</feature>
<evidence type="ECO:0000313" key="10">
    <source>
        <dbReference type="Proteomes" id="UP000641025"/>
    </source>
</evidence>
<reference evidence="9 10" key="1">
    <citation type="submission" date="2020-12" db="EMBL/GenBank/DDBJ databases">
        <title>Geomonas sp. Red259, isolated from paddy soil.</title>
        <authorList>
            <person name="Xu Z."/>
            <person name="Zhang Z."/>
            <person name="Masuda Y."/>
            <person name="Itoh H."/>
            <person name="Senoo K."/>
        </authorList>
    </citation>
    <scope>NUCLEOTIDE SEQUENCE [LARGE SCALE GENOMIC DNA]</scope>
    <source>
        <strain evidence="9 10">Red259</strain>
    </source>
</reference>
<evidence type="ECO:0000256" key="1">
    <source>
        <dbReference type="ARBA" id="ARBA00022500"/>
    </source>
</evidence>
<dbReference type="InterPro" id="IPR004090">
    <property type="entry name" value="Chemotax_Me-accpt_rcpt"/>
</dbReference>
<dbReference type="PANTHER" id="PTHR43531">
    <property type="entry name" value="PROTEIN ICFG"/>
    <property type="match status" value="1"/>
</dbReference>
<evidence type="ECO:0000256" key="5">
    <source>
        <dbReference type="SAM" id="MobiDB-lite"/>
    </source>
</evidence>
<sequence>MLKNMKIGTRLLLSFGLVVLLLAGIAGTGYWGVKESENTIVNILDTEAKIAEHAARARSNVVGMRRYEKDMFLNIADAKQVGEYYAKWKEEETKLNERLADLEKVVHSKEDVEQVKTIKDNFLSYKAGFAKVATAIIDGKLRNPAEANAAVDAFKDESHKMETTAITMAQESNKIMEQEKGVVQKATQHVVLLLITISLVALFLAVALSFLVTSSIKKPLQVGVDTANRLADGDLTFEIGQTSKDETGQLLAAMSTMLNKLKEVVTEVKAATNYVAQGSQELSSSSEEMSQGASEQAAAAEEASSSMEQMTSNIRQNADNAIQTEKIAVKSAEDARDGGKAVLETVHAMKEIASKINIIEEIARQTNLLALNAAIEAARAGEHGKGFAVVASEVRKLAERSQKAAGEISELSANSVSIAEKAGELLAKMVPDIQKTAELVQEISAASREQDTGAEQINKAIQQLDQVIQQNASASEEMSSTAEELASQAEQLQSTIAFFKTGDEARTKARPVTHAKAKDKPGAKQMTVAKAATAQSGSGQVGKAVGADLEMDDDSFERF</sequence>
<feature type="compositionally biased region" description="Low complexity" evidence="5">
    <location>
        <begin position="280"/>
        <end position="309"/>
    </location>
</feature>
<proteinExistence type="inferred from homology"/>
<dbReference type="InterPro" id="IPR004089">
    <property type="entry name" value="MCPsignal_dom"/>
</dbReference>
<keyword evidence="10" id="KW-1185">Reference proteome</keyword>
<evidence type="ECO:0000256" key="2">
    <source>
        <dbReference type="ARBA" id="ARBA00029447"/>
    </source>
</evidence>
<dbReference type="CDD" id="cd06225">
    <property type="entry name" value="HAMP"/>
    <property type="match status" value="1"/>
</dbReference>
<dbReference type="EMBL" id="JAEMHK010000006">
    <property type="protein sequence ID" value="MBJ6800455.1"/>
    <property type="molecule type" value="Genomic_DNA"/>
</dbReference>
<feature type="domain" description="HAMP" evidence="8">
    <location>
        <begin position="214"/>
        <end position="266"/>
    </location>
</feature>
<keyword evidence="6" id="KW-0812">Transmembrane</keyword>
<dbReference type="InterPro" id="IPR003660">
    <property type="entry name" value="HAMP_dom"/>
</dbReference>
<comment type="caution">
    <text evidence="9">The sequence shown here is derived from an EMBL/GenBank/DDBJ whole genome shotgun (WGS) entry which is preliminary data.</text>
</comment>
<protein>
    <submittedName>
        <fullName evidence="9">MCP four helix bundle domain-containing protein</fullName>
    </submittedName>
</protein>
<keyword evidence="4" id="KW-0175">Coiled coil</keyword>
<dbReference type="InterPro" id="IPR051310">
    <property type="entry name" value="MCP_chemotaxis"/>
</dbReference>
<dbReference type="Pfam" id="PF00672">
    <property type="entry name" value="HAMP"/>
    <property type="match status" value="1"/>
</dbReference>
<dbReference type="Pfam" id="PF00015">
    <property type="entry name" value="MCPsignal"/>
    <property type="match status" value="1"/>
</dbReference>
<keyword evidence="6" id="KW-0472">Membrane</keyword>
<comment type="similarity">
    <text evidence="2">Belongs to the methyl-accepting chemotaxis (MCP) protein family.</text>
</comment>
<feature type="compositionally biased region" description="Acidic residues" evidence="5">
    <location>
        <begin position="549"/>
        <end position="559"/>
    </location>
</feature>
<dbReference type="PROSITE" id="PS50111">
    <property type="entry name" value="CHEMOTAXIS_TRANSDUC_2"/>
    <property type="match status" value="1"/>
</dbReference>
<evidence type="ECO:0000313" key="9">
    <source>
        <dbReference type="EMBL" id="MBJ6800455.1"/>
    </source>
</evidence>
<keyword evidence="6" id="KW-1133">Transmembrane helix</keyword>
<evidence type="ECO:0000256" key="6">
    <source>
        <dbReference type="SAM" id="Phobius"/>
    </source>
</evidence>
<dbReference type="PRINTS" id="PR00260">
    <property type="entry name" value="CHEMTRNSDUCR"/>
</dbReference>
<dbReference type="Pfam" id="PF12729">
    <property type="entry name" value="4HB_MCP_1"/>
    <property type="match status" value="1"/>
</dbReference>
<keyword evidence="1" id="KW-0145">Chemotaxis</keyword>
<feature type="domain" description="Methyl-accepting transducer" evidence="7">
    <location>
        <begin position="271"/>
        <end position="486"/>
    </location>
</feature>
<evidence type="ECO:0000256" key="3">
    <source>
        <dbReference type="PROSITE-ProRule" id="PRU00284"/>
    </source>
</evidence>
<dbReference type="InterPro" id="IPR024478">
    <property type="entry name" value="HlyB_4HB_MCP"/>
</dbReference>
<organism evidence="9 10">
    <name type="scientific">Geomonas propionica</name>
    <dbReference type="NCBI Taxonomy" id="2798582"/>
    <lineage>
        <taxon>Bacteria</taxon>
        <taxon>Pseudomonadati</taxon>
        <taxon>Thermodesulfobacteriota</taxon>
        <taxon>Desulfuromonadia</taxon>
        <taxon>Geobacterales</taxon>
        <taxon>Geobacteraceae</taxon>
        <taxon>Geomonas</taxon>
    </lineage>
</organism>
<name>A0ABS0YRC5_9BACT</name>
<feature type="coiled-coil region" evidence="4">
    <location>
        <begin position="457"/>
        <end position="495"/>
    </location>
</feature>
<feature type="transmembrane region" description="Helical" evidence="6">
    <location>
        <begin position="190"/>
        <end position="212"/>
    </location>
</feature>
<evidence type="ECO:0000256" key="4">
    <source>
        <dbReference type="SAM" id="Coils"/>
    </source>
</evidence>
<evidence type="ECO:0000259" key="8">
    <source>
        <dbReference type="PROSITE" id="PS50885"/>
    </source>
</evidence>
<dbReference type="RefSeq" id="WP_199394963.1">
    <property type="nucleotide sequence ID" value="NZ_JAEMHK010000006.1"/>
</dbReference>
<dbReference type="PANTHER" id="PTHR43531:SF11">
    <property type="entry name" value="METHYL-ACCEPTING CHEMOTAXIS PROTEIN 3"/>
    <property type="match status" value="1"/>
</dbReference>